<proteinExistence type="predicted"/>
<protein>
    <submittedName>
        <fullName evidence="1">Uncharacterized protein</fullName>
    </submittedName>
</protein>
<evidence type="ECO:0000313" key="2">
    <source>
        <dbReference type="Proteomes" id="UP000620327"/>
    </source>
</evidence>
<gene>
    <name evidence="1" type="ORF">H8Z83_07525</name>
</gene>
<evidence type="ECO:0000313" key="1">
    <source>
        <dbReference type="EMBL" id="MBC5770169.1"/>
    </source>
</evidence>
<dbReference type="EMBL" id="JACOQI010000006">
    <property type="protein sequence ID" value="MBC5770169.1"/>
    <property type="molecule type" value="Genomic_DNA"/>
</dbReference>
<accession>A0A923MIM6</accession>
<organism evidence="1 2">
    <name type="scientific">Dysosmobacter segnis</name>
    <dbReference type="NCBI Taxonomy" id="2763042"/>
    <lineage>
        <taxon>Bacteria</taxon>
        <taxon>Bacillati</taxon>
        <taxon>Bacillota</taxon>
        <taxon>Clostridia</taxon>
        <taxon>Eubacteriales</taxon>
        <taxon>Oscillospiraceae</taxon>
        <taxon>Dysosmobacter</taxon>
    </lineage>
</organism>
<name>A0A923MIM6_9FIRM</name>
<sequence length="268" mass="30752">MSNHKMQFPSHISKSWLSVCIFIFFLAVCVGLAIHVTSEEDAICSDSDHSEVPIVSNENVSEKSGSDIEHAKNYVPTEEDVLAARQQATEGMSQQQIENLTEVVKTANLWFEHKYMNGDLFEQLSDPNNLYWNYFHQTGEIQIGWAVDGGLDMDAVCEREKLSIEEFYAKYGTPVVTTNLYDADGFIGLLSEINSFIQNENLKSELQYLMDQTEQAKETHRMEIVNDIYKKLHDLDYFLLRYGPKDVAKYVEDDSTVSKYYGTLPFYQ</sequence>
<dbReference type="RefSeq" id="WP_187014465.1">
    <property type="nucleotide sequence ID" value="NZ_JACOQI010000006.1"/>
</dbReference>
<comment type="caution">
    <text evidence="1">The sequence shown here is derived from an EMBL/GenBank/DDBJ whole genome shotgun (WGS) entry which is preliminary data.</text>
</comment>
<dbReference type="AlphaFoldDB" id="A0A923MIM6"/>
<dbReference type="Proteomes" id="UP000620327">
    <property type="component" value="Unassembled WGS sequence"/>
</dbReference>
<reference evidence="1" key="1">
    <citation type="submission" date="2020-08" db="EMBL/GenBank/DDBJ databases">
        <title>Genome public.</title>
        <authorList>
            <person name="Liu C."/>
            <person name="Sun Q."/>
        </authorList>
    </citation>
    <scope>NUCLEOTIDE SEQUENCE</scope>
    <source>
        <strain evidence="1">BX15</strain>
    </source>
</reference>
<keyword evidence="2" id="KW-1185">Reference proteome</keyword>